<evidence type="ECO:0000313" key="3">
    <source>
        <dbReference type="EMBL" id="KAL0484501.1"/>
    </source>
</evidence>
<reference evidence="3 4" key="1">
    <citation type="submission" date="2024-03" db="EMBL/GenBank/DDBJ databases">
        <title>The Acrasis kona genome and developmental transcriptomes reveal deep origins of eukaryotic multicellular pathways.</title>
        <authorList>
            <person name="Sheikh S."/>
            <person name="Fu C.-J."/>
            <person name="Brown M.W."/>
            <person name="Baldauf S.L."/>
        </authorList>
    </citation>
    <scope>NUCLEOTIDE SEQUENCE [LARGE SCALE GENOMIC DNA]</scope>
    <source>
        <strain evidence="3 4">ATCC MYA-3509</strain>
    </source>
</reference>
<sequence>MPRHLFAAIVGIFLIGELCGDVPIVIKDIYRANVTVSSNVTFKFDMDVVEQLSTSIHFRVLDELQSPTEWYCVFWPCYIYPTITSRSIEFTVEVPEQTGNLTITNHTINFQTVKLDETFTALKTEHYIIDVPKNTTFSYDSYQELFIAFGDSYQSISSFFGVLKNTHGGVCYLQSALNTKVSLRSQPFKLVIPNKLNELLIVDEKIPNHFFVDVPKNTIVYFTVGFKTQLLCDYESSKKIEFFNTDRIHMPVASIPKTWSCYATSEKHYRHLYNGTIYNMEELPGRGLLLKTDMNEGSVAYSIPPSESPFYILLTINRIGVVTKYSLIEEEGDEVVKFTKTKDEKYHSGILKPNVTYYFYVNGGISFHLEASDNEFKVGLSETDITIIIGVSVGSAVLIASFVLIIVAICLRRRKSTYKQVL</sequence>
<dbReference type="Proteomes" id="UP001431209">
    <property type="component" value="Unassembled WGS sequence"/>
</dbReference>
<feature type="transmembrane region" description="Helical" evidence="1">
    <location>
        <begin position="387"/>
        <end position="411"/>
    </location>
</feature>
<name>A0AAW2Z5U8_9EUKA</name>
<evidence type="ECO:0000313" key="4">
    <source>
        <dbReference type="Proteomes" id="UP001431209"/>
    </source>
</evidence>
<dbReference type="AlphaFoldDB" id="A0AAW2Z5U8"/>
<evidence type="ECO:0000256" key="2">
    <source>
        <dbReference type="SAM" id="SignalP"/>
    </source>
</evidence>
<keyword evidence="2" id="KW-0732">Signal</keyword>
<evidence type="ECO:0000256" key="1">
    <source>
        <dbReference type="SAM" id="Phobius"/>
    </source>
</evidence>
<feature type="chain" id="PRO_5043800369" evidence="2">
    <location>
        <begin position="21"/>
        <end position="422"/>
    </location>
</feature>
<feature type="signal peptide" evidence="2">
    <location>
        <begin position="1"/>
        <end position="20"/>
    </location>
</feature>
<keyword evidence="4" id="KW-1185">Reference proteome</keyword>
<gene>
    <name evidence="3" type="ORF">AKO1_005100</name>
</gene>
<keyword evidence="1" id="KW-0472">Membrane</keyword>
<organism evidence="3 4">
    <name type="scientific">Acrasis kona</name>
    <dbReference type="NCBI Taxonomy" id="1008807"/>
    <lineage>
        <taxon>Eukaryota</taxon>
        <taxon>Discoba</taxon>
        <taxon>Heterolobosea</taxon>
        <taxon>Tetramitia</taxon>
        <taxon>Eutetramitia</taxon>
        <taxon>Acrasidae</taxon>
        <taxon>Acrasis</taxon>
    </lineage>
</organism>
<comment type="caution">
    <text evidence="3">The sequence shown here is derived from an EMBL/GenBank/DDBJ whole genome shotgun (WGS) entry which is preliminary data.</text>
</comment>
<keyword evidence="1" id="KW-1133">Transmembrane helix</keyword>
<dbReference type="EMBL" id="JAOPGA020001052">
    <property type="protein sequence ID" value="KAL0484501.1"/>
    <property type="molecule type" value="Genomic_DNA"/>
</dbReference>
<keyword evidence="1" id="KW-0812">Transmembrane</keyword>
<protein>
    <submittedName>
        <fullName evidence="3">LRRC38</fullName>
    </submittedName>
</protein>
<proteinExistence type="predicted"/>
<accession>A0AAW2Z5U8</accession>